<keyword evidence="1" id="KW-1133">Transmembrane helix</keyword>
<dbReference type="Proteomes" id="UP000296706">
    <property type="component" value="Chromosome"/>
</dbReference>
<evidence type="ECO:0000256" key="1">
    <source>
        <dbReference type="SAM" id="Phobius"/>
    </source>
</evidence>
<feature type="transmembrane region" description="Helical" evidence="1">
    <location>
        <begin position="28"/>
        <end position="52"/>
    </location>
</feature>
<keyword evidence="1" id="KW-0812">Transmembrane</keyword>
<dbReference type="STRING" id="1457250.GCA_000755225_02082"/>
<gene>
    <name evidence="5" type="ORF">DV733_16015</name>
</gene>
<dbReference type="GeneID" id="39849396"/>
<dbReference type="InterPro" id="IPR058675">
    <property type="entry name" value="DUF8054_C"/>
</dbReference>
<dbReference type="KEGG" id="hsn:DV733_16015"/>
<feature type="domain" description="DUF8054" evidence="2">
    <location>
        <begin position="14"/>
        <end position="103"/>
    </location>
</feature>
<dbReference type="Pfam" id="PF26237">
    <property type="entry name" value="DUF8054_C"/>
    <property type="match status" value="1"/>
</dbReference>
<proteinExistence type="predicted"/>
<dbReference type="Pfam" id="PF26236">
    <property type="entry name" value="DUF8054_N"/>
    <property type="match status" value="1"/>
</dbReference>
<keyword evidence="1" id="KW-0472">Membrane</keyword>
<dbReference type="RefSeq" id="WP_049992969.1">
    <property type="nucleotide sequence ID" value="NZ_CP031310.1"/>
</dbReference>
<dbReference type="InterPro" id="IPR058775">
    <property type="entry name" value="DUF8054_M"/>
</dbReference>
<evidence type="ECO:0000259" key="4">
    <source>
        <dbReference type="Pfam" id="PF26238"/>
    </source>
</evidence>
<keyword evidence="6" id="KW-1185">Reference proteome</keyword>
<protein>
    <submittedName>
        <fullName evidence="5">Uncharacterized protein</fullName>
    </submittedName>
</protein>
<evidence type="ECO:0000259" key="2">
    <source>
        <dbReference type="Pfam" id="PF26236"/>
    </source>
</evidence>
<reference evidence="5 6" key="1">
    <citation type="journal article" date="2019" name="Nat. Commun.">
        <title>A new type of DNA phosphorothioation-based antiviral system in archaea.</title>
        <authorList>
            <person name="Xiong L."/>
            <person name="Liu S."/>
            <person name="Chen S."/>
            <person name="Xiao Y."/>
            <person name="Zhu B."/>
            <person name="Gao Y."/>
            <person name="Zhang Y."/>
            <person name="Chen B."/>
            <person name="Luo J."/>
            <person name="Deng Z."/>
            <person name="Chen X."/>
            <person name="Wang L."/>
            <person name="Chen S."/>
        </authorList>
    </citation>
    <scope>NUCLEOTIDE SEQUENCE [LARGE SCALE GENOMIC DNA]</scope>
    <source>
        <strain evidence="5 6">CBA1105</strain>
    </source>
</reference>
<dbReference type="EMBL" id="CP031310">
    <property type="protein sequence ID" value="QCC52643.1"/>
    <property type="molecule type" value="Genomic_DNA"/>
</dbReference>
<evidence type="ECO:0000259" key="3">
    <source>
        <dbReference type="Pfam" id="PF26237"/>
    </source>
</evidence>
<dbReference type="InterPro" id="IPR058674">
    <property type="entry name" value="DUF8054_N"/>
</dbReference>
<feature type="domain" description="DUF8054" evidence="4">
    <location>
        <begin position="118"/>
        <end position="238"/>
    </location>
</feature>
<dbReference type="OrthoDB" id="292134at2157"/>
<accession>A0A4D6HFA0</accession>
<dbReference type="AlphaFoldDB" id="A0A4D6HFA0"/>
<dbReference type="Pfam" id="PF26238">
    <property type="entry name" value="DUF8054_M"/>
    <property type="match status" value="1"/>
</dbReference>
<name>A0A4D6HFA0_9EURY</name>
<evidence type="ECO:0000313" key="5">
    <source>
        <dbReference type="EMBL" id="QCC52643.1"/>
    </source>
</evidence>
<organism evidence="5 6">
    <name type="scientific">Halapricum salinum</name>
    <dbReference type="NCBI Taxonomy" id="1457250"/>
    <lineage>
        <taxon>Archaea</taxon>
        <taxon>Methanobacteriati</taxon>
        <taxon>Methanobacteriota</taxon>
        <taxon>Stenosarchaea group</taxon>
        <taxon>Halobacteria</taxon>
        <taxon>Halobacteriales</taxon>
        <taxon>Haloarculaceae</taxon>
        <taxon>Halapricum</taxon>
    </lineage>
</organism>
<feature type="domain" description="DUF8054" evidence="3">
    <location>
        <begin position="241"/>
        <end position="281"/>
    </location>
</feature>
<feature type="transmembrane region" description="Helical" evidence="1">
    <location>
        <begin position="58"/>
        <end position="81"/>
    </location>
</feature>
<sequence length="291" mass="31461">MGSSSLLNVGGSIVDRFRQPEYVGDNRCVPCTIVNGVLTVSLAVAIALGLLFGGSTLASAVGLGFVVVLVGSMAIYLRGYLIPYTPTLTKRYLPEPVLAWFEKTPSTPSDADEIELLDVEDSLQRLGVLSACPRVDDLCLEPSFGREWHARIETMDERQVDETTIASLLDVEDPDRLSLSTYGEAAVLRIDGHQAGQWESTAAIVADIAADRTLSGFHESWSSMHVLNRSRILNALRMFVEQCPACGQSVTVEQEAVESCCRTVDVAAVSCDVCGARVFEVELTSELQASL</sequence>
<evidence type="ECO:0000313" key="6">
    <source>
        <dbReference type="Proteomes" id="UP000296706"/>
    </source>
</evidence>